<keyword evidence="3" id="KW-1185">Reference proteome</keyword>
<proteinExistence type="predicted"/>
<evidence type="ECO:0000259" key="1">
    <source>
        <dbReference type="Pfam" id="PF13679"/>
    </source>
</evidence>
<dbReference type="Proteomes" id="UP000838756">
    <property type="component" value="Unassembled WGS sequence"/>
</dbReference>
<accession>A0A8S4RHW3</accession>
<name>A0A8S4RHW3_9NEOP</name>
<dbReference type="AlphaFoldDB" id="A0A8S4RHW3"/>
<comment type="caution">
    <text evidence="2">The sequence shown here is derived from an EMBL/GenBank/DDBJ whole genome shotgun (WGS) entry which is preliminary data.</text>
</comment>
<dbReference type="PANTHER" id="PTHR13369">
    <property type="match status" value="1"/>
</dbReference>
<evidence type="ECO:0000313" key="2">
    <source>
        <dbReference type="EMBL" id="CAH2236029.1"/>
    </source>
</evidence>
<gene>
    <name evidence="2" type="primary">jg7320</name>
    <name evidence="2" type="ORF">PAEG_LOCUS13524</name>
</gene>
<dbReference type="GO" id="GO:0005737">
    <property type="term" value="C:cytoplasm"/>
    <property type="evidence" value="ECO:0007669"/>
    <property type="project" value="TreeGrafter"/>
</dbReference>
<dbReference type="OrthoDB" id="206598at2759"/>
<protein>
    <submittedName>
        <fullName evidence="2">Jg7320 protein</fullName>
    </submittedName>
</protein>
<organism evidence="2 3">
    <name type="scientific">Pararge aegeria aegeria</name>
    <dbReference type="NCBI Taxonomy" id="348720"/>
    <lineage>
        <taxon>Eukaryota</taxon>
        <taxon>Metazoa</taxon>
        <taxon>Ecdysozoa</taxon>
        <taxon>Arthropoda</taxon>
        <taxon>Hexapoda</taxon>
        <taxon>Insecta</taxon>
        <taxon>Pterygota</taxon>
        <taxon>Neoptera</taxon>
        <taxon>Endopterygota</taxon>
        <taxon>Lepidoptera</taxon>
        <taxon>Glossata</taxon>
        <taxon>Ditrysia</taxon>
        <taxon>Papilionoidea</taxon>
        <taxon>Nymphalidae</taxon>
        <taxon>Satyrinae</taxon>
        <taxon>Satyrini</taxon>
        <taxon>Parargina</taxon>
        <taxon>Pararge</taxon>
    </lineage>
</organism>
<dbReference type="EMBL" id="CAKXAJ010025178">
    <property type="protein sequence ID" value="CAH2236029.1"/>
    <property type="molecule type" value="Genomic_DNA"/>
</dbReference>
<dbReference type="InterPro" id="IPR025714">
    <property type="entry name" value="Methyltranfer_dom"/>
</dbReference>
<dbReference type="Pfam" id="PF13679">
    <property type="entry name" value="Methyltransf_32"/>
    <property type="match status" value="1"/>
</dbReference>
<feature type="domain" description="Methyltransferase" evidence="1">
    <location>
        <begin position="400"/>
        <end position="519"/>
    </location>
</feature>
<sequence>MKNEVYLLTYSSNEEYKQTGIIKIPLESLITYCVHKYCRSEEVKLNFLHASNDKDIGLLDLSDSCIEFIDNSEIPWQVSSCAYPSVLYKNTIITGLCAVSRHICKYRSSPLSPSESEEGLLGFRKGCLQAPNEVSIWTKFCEIDLLNSANHLVHKEILSEIPESLVRFENHLKKPVRIHNVYKIARDLKKENIISNNKDTVNSISDLKKVNKSSEKTRTPKVRKWKSNIKKELEVECSVKVEDLNVEHQFAEGPFFTLADLILFTLYSIVIKSLDEKVIESLLPLTYKWFSNVQRMEELKNINNIIHTINIKELSIENMELPHTEDVSLYKSDPKRLNPKKRLFTKPEDIQNALSILEEGMELGLSDSGFVKGLDWSLIPDGANPSAGHLPDERVVRKSQQLENLCLAVLAMANEGNFIVDFCSGSGHLGILIAYLLPKCTVILLENKEQSLLRARDRVHKMGLQNVYFFQCNLDFFVGKFDIGIALHACGIASDLVLDKCLKANAKFVICPCCYGSLHATDRLIYPRSAMFRKMTISQYLCIGHTADQTHKEHPLTIRGARCMAVIDSDRARLAEEFGFKVTLSRLKPLSCTPKNNLLIGVPS</sequence>
<dbReference type="InterPro" id="IPR029063">
    <property type="entry name" value="SAM-dependent_MTases_sf"/>
</dbReference>
<dbReference type="SUPFAM" id="SSF53335">
    <property type="entry name" value="S-adenosyl-L-methionine-dependent methyltransferases"/>
    <property type="match status" value="1"/>
</dbReference>
<dbReference type="Gene3D" id="3.40.50.150">
    <property type="entry name" value="Vaccinia Virus protein VP39"/>
    <property type="match status" value="1"/>
</dbReference>
<evidence type="ECO:0000313" key="3">
    <source>
        <dbReference type="Proteomes" id="UP000838756"/>
    </source>
</evidence>
<dbReference type="PANTHER" id="PTHR13369:SF0">
    <property type="entry name" value="GLUTATHIONE S-TRANSFERASE C-TERMINAL DOMAIN-CONTAINING PROTEIN"/>
    <property type="match status" value="1"/>
</dbReference>
<reference evidence="2" key="1">
    <citation type="submission" date="2022-03" db="EMBL/GenBank/DDBJ databases">
        <authorList>
            <person name="Lindestad O."/>
        </authorList>
    </citation>
    <scope>NUCLEOTIDE SEQUENCE</scope>
</reference>
<dbReference type="FunFam" id="3.40.50.150:FF:000725">
    <property type="entry name" value="Glutathione S-transferase, C-terminal domain-containing"/>
    <property type="match status" value="1"/>
</dbReference>